<dbReference type="RefSeq" id="WP_070235308.1">
    <property type="nucleotide sequence ID" value="NZ_CP017478.1"/>
</dbReference>
<evidence type="ECO:0000313" key="2">
    <source>
        <dbReference type="Proteomes" id="UP000176050"/>
    </source>
</evidence>
<dbReference type="EMBL" id="CP017478">
    <property type="protein sequence ID" value="AOW19178.1"/>
    <property type="molecule type" value="Genomic_DNA"/>
</dbReference>
<name>A0A1D8P3L5_9FLAO</name>
<dbReference type="AlphaFoldDB" id="A0A1D8P3L5"/>
<organism evidence="1 2">
    <name type="scientific">Urechidicola croceus</name>
    <dbReference type="NCBI Taxonomy" id="1850246"/>
    <lineage>
        <taxon>Bacteria</taxon>
        <taxon>Pseudomonadati</taxon>
        <taxon>Bacteroidota</taxon>
        <taxon>Flavobacteriia</taxon>
        <taxon>Flavobacteriales</taxon>
        <taxon>Flavobacteriaceae</taxon>
        <taxon>Urechidicola</taxon>
    </lineage>
</organism>
<sequence>MKKKIYLAVVKKDFKLNDSIRDYFKSKDIEIINYLKNIGILKLSSKKPLNANEIKHVEFLELDKEINLIDENDDT</sequence>
<protein>
    <submittedName>
        <fullName evidence="1">Uncharacterized protein</fullName>
    </submittedName>
</protein>
<dbReference type="Proteomes" id="UP000176050">
    <property type="component" value="Chromosome"/>
</dbReference>
<accession>A0A1D8P3L5</accession>
<gene>
    <name evidence="1" type="ORF">LPB138_00070</name>
</gene>
<proteinExistence type="predicted"/>
<dbReference type="KEGG" id="lul:LPB138_00070"/>
<keyword evidence="2" id="KW-1185">Reference proteome</keyword>
<evidence type="ECO:0000313" key="1">
    <source>
        <dbReference type="EMBL" id="AOW19178.1"/>
    </source>
</evidence>
<reference evidence="1 2" key="1">
    <citation type="submission" date="2016-10" db="EMBL/GenBank/DDBJ databases">
        <title>Lutibacter sp. LPB0138, isolated from marine gastropod.</title>
        <authorList>
            <person name="Kim E."/>
            <person name="Yi H."/>
        </authorList>
    </citation>
    <scope>NUCLEOTIDE SEQUENCE [LARGE SCALE GENOMIC DNA]</scope>
    <source>
        <strain evidence="1 2">LPB0138</strain>
    </source>
</reference>
<dbReference type="STRING" id="1850246.LPB138_00070"/>